<keyword evidence="11" id="KW-1185">Reference proteome</keyword>
<keyword evidence="2" id="KW-0902">Two-component regulatory system</keyword>
<feature type="domain" description="OmpR/PhoB-type" evidence="9">
    <location>
        <begin position="142"/>
        <end position="235"/>
    </location>
</feature>
<accession>A0A0U9HR31</accession>
<sequence length="239" mass="27911">MRMSAPFLLKKLLICCNIHLMKVLLIEDDKVLGESIEDYFRLNGIDTLWIYDERKLPNIIKVYEFDVIILDLMLNFTRGEDLITFLRDNRVNTPILILTAKTEFTSKEECFLRGADDYLTKPFEPKELLLRVRALSKRVQRETVFTIGDITINIDAKIILKNNREIKISKTAWDLLTLLIKRKGEIVSCDTILNYVWGGKAVGDEVVRTYIKELRKILPYNCIKTYKGRGYKLEGELRD</sequence>
<evidence type="ECO:0000259" key="9">
    <source>
        <dbReference type="PROSITE" id="PS51755"/>
    </source>
</evidence>
<dbReference type="GO" id="GO:0032993">
    <property type="term" value="C:protein-DNA complex"/>
    <property type="evidence" value="ECO:0007669"/>
    <property type="project" value="TreeGrafter"/>
</dbReference>
<dbReference type="InterPro" id="IPR001789">
    <property type="entry name" value="Sig_transdc_resp-reg_receiver"/>
</dbReference>
<evidence type="ECO:0000256" key="6">
    <source>
        <dbReference type="PROSITE-ProRule" id="PRU00169"/>
    </source>
</evidence>
<evidence type="ECO:0000256" key="5">
    <source>
        <dbReference type="ARBA" id="ARBA00023163"/>
    </source>
</evidence>
<dbReference type="InterPro" id="IPR001867">
    <property type="entry name" value="OmpR/PhoB-type_DNA-bd"/>
</dbReference>
<evidence type="ECO:0000256" key="3">
    <source>
        <dbReference type="ARBA" id="ARBA00023015"/>
    </source>
</evidence>
<dbReference type="SMART" id="SM00862">
    <property type="entry name" value="Trans_reg_C"/>
    <property type="match status" value="1"/>
</dbReference>
<evidence type="ECO:0000256" key="4">
    <source>
        <dbReference type="ARBA" id="ARBA00023125"/>
    </source>
</evidence>
<keyword evidence="1 6" id="KW-0597">Phosphoprotein</keyword>
<dbReference type="InterPro" id="IPR016032">
    <property type="entry name" value="Sig_transdc_resp-reg_C-effctor"/>
</dbReference>
<comment type="caution">
    <text evidence="10">The sequence shown here is derived from an EMBL/GenBank/DDBJ whole genome shotgun (WGS) entry which is preliminary data.</text>
</comment>
<reference evidence="11" key="1">
    <citation type="submission" date="2016-01" db="EMBL/GenBank/DDBJ databases">
        <title>Draft genome sequence of Thermodesulfovibrio aggregans strain TGE-P1.</title>
        <authorList>
            <person name="Sekiguchi Y."/>
            <person name="Ohashi A."/>
            <person name="Matsuura N."/>
            <person name="Tourlousse M.D."/>
        </authorList>
    </citation>
    <scope>NUCLEOTIDE SEQUENCE [LARGE SCALE GENOMIC DNA]</scope>
    <source>
        <strain evidence="11">TGE-P1</strain>
    </source>
</reference>
<evidence type="ECO:0000259" key="8">
    <source>
        <dbReference type="PROSITE" id="PS50110"/>
    </source>
</evidence>
<evidence type="ECO:0000256" key="2">
    <source>
        <dbReference type="ARBA" id="ARBA00023012"/>
    </source>
</evidence>
<dbReference type="PANTHER" id="PTHR48111">
    <property type="entry name" value="REGULATOR OF RPOS"/>
    <property type="match status" value="1"/>
</dbReference>
<dbReference type="PROSITE" id="PS51755">
    <property type="entry name" value="OMPR_PHOB"/>
    <property type="match status" value="1"/>
</dbReference>
<dbReference type="Pfam" id="PF00486">
    <property type="entry name" value="Trans_reg_C"/>
    <property type="match status" value="1"/>
</dbReference>
<gene>
    <name evidence="10" type="ORF">TAGGR_2360</name>
</gene>
<dbReference type="Proteomes" id="UP000054976">
    <property type="component" value="Unassembled WGS sequence"/>
</dbReference>
<name>A0A0U9HR31_9BACT</name>
<dbReference type="InterPro" id="IPR036388">
    <property type="entry name" value="WH-like_DNA-bd_sf"/>
</dbReference>
<dbReference type="InterPro" id="IPR011006">
    <property type="entry name" value="CheY-like_superfamily"/>
</dbReference>
<keyword evidence="3" id="KW-0805">Transcription regulation</keyword>
<dbReference type="Gene3D" id="1.10.10.10">
    <property type="entry name" value="Winged helix-like DNA-binding domain superfamily/Winged helix DNA-binding domain"/>
    <property type="match status" value="1"/>
</dbReference>
<dbReference type="GO" id="GO:0000156">
    <property type="term" value="F:phosphorelay response regulator activity"/>
    <property type="evidence" value="ECO:0007669"/>
    <property type="project" value="TreeGrafter"/>
</dbReference>
<dbReference type="Pfam" id="PF00072">
    <property type="entry name" value="Response_reg"/>
    <property type="match status" value="1"/>
</dbReference>
<evidence type="ECO:0000313" key="10">
    <source>
        <dbReference type="EMBL" id="GAQ95467.1"/>
    </source>
</evidence>
<keyword evidence="4 7" id="KW-0238">DNA-binding</keyword>
<evidence type="ECO:0000313" key="11">
    <source>
        <dbReference type="Proteomes" id="UP000054976"/>
    </source>
</evidence>
<organism evidence="10 11">
    <name type="scientific">Thermodesulfovibrio aggregans</name>
    <dbReference type="NCBI Taxonomy" id="86166"/>
    <lineage>
        <taxon>Bacteria</taxon>
        <taxon>Pseudomonadati</taxon>
        <taxon>Nitrospirota</taxon>
        <taxon>Thermodesulfovibrionia</taxon>
        <taxon>Thermodesulfovibrionales</taxon>
        <taxon>Thermodesulfovibrionaceae</taxon>
        <taxon>Thermodesulfovibrio</taxon>
    </lineage>
</organism>
<dbReference type="SUPFAM" id="SSF46894">
    <property type="entry name" value="C-terminal effector domain of the bipartite response regulators"/>
    <property type="match status" value="1"/>
</dbReference>
<dbReference type="PANTHER" id="PTHR48111:SF22">
    <property type="entry name" value="REGULATOR OF RPOS"/>
    <property type="match status" value="1"/>
</dbReference>
<evidence type="ECO:0000256" key="1">
    <source>
        <dbReference type="ARBA" id="ARBA00022553"/>
    </source>
</evidence>
<feature type="DNA-binding region" description="OmpR/PhoB-type" evidence="7">
    <location>
        <begin position="142"/>
        <end position="235"/>
    </location>
</feature>
<dbReference type="CDD" id="cd00383">
    <property type="entry name" value="trans_reg_C"/>
    <property type="match status" value="1"/>
</dbReference>
<dbReference type="AlphaFoldDB" id="A0A0U9HR31"/>
<dbReference type="SMART" id="SM00448">
    <property type="entry name" value="REC"/>
    <property type="match status" value="1"/>
</dbReference>
<feature type="modified residue" description="4-aspartylphosphate" evidence="6">
    <location>
        <position position="71"/>
    </location>
</feature>
<dbReference type="InterPro" id="IPR039420">
    <property type="entry name" value="WalR-like"/>
</dbReference>
<protein>
    <submittedName>
        <fullName evidence="10">DNA-binding response regulator, OmpR family</fullName>
    </submittedName>
</protein>
<dbReference type="Gene3D" id="3.40.50.2300">
    <property type="match status" value="1"/>
</dbReference>
<dbReference type="GO" id="GO:0005829">
    <property type="term" value="C:cytosol"/>
    <property type="evidence" value="ECO:0007669"/>
    <property type="project" value="TreeGrafter"/>
</dbReference>
<keyword evidence="5" id="KW-0804">Transcription</keyword>
<dbReference type="SUPFAM" id="SSF52172">
    <property type="entry name" value="CheY-like"/>
    <property type="match status" value="1"/>
</dbReference>
<feature type="domain" description="Response regulatory" evidence="8">
    <location>
        <begin position="22"/>
        <end position="136"/>
    </location>
</feature>
<dbReference type="PROSITE" id="PS50110">
    <property type="entry name" value="RESPONSE_REGULATORY"/>
    <property type="match status" value="1"/>
</dbReference>
<dbReference type="EMBL" id="BCNO01000002">
    <property type="protein sequence ID" value="GAQ95467.1"/>
    <property type="molecule type" value="Genomic_DNA"/>
</dbReference>
<proteinExistence type="predicted"/>
<dbReference type="GO" id="GO:0006355">
    <property type="term" value="P:regulation of DNA-templated transcription"/>
    <property type="evidence" value="ECO:0007669"/>
    <property type="project" value="InterPro"/>
</dbReference>
<dbReference type="STRING" id="86166.TAGGR_2360"/>
<evidence type="ECO:0000256" key="7">
    <source>
        <dbReference type="PROSITE-ProRule" id="PRU01091"/>
    </source>
</evidence>
<dbReference type="GO" id="GO:0000976">
    <property type="term" value="F:transcription cis-regulatory region binding"/>
    <property type="evidence" value="ECO:0007669"/>
    <property type="project" value="TreeGrafter"/>
</dbReference>